<dbReference type="Pfam" id="PF13898">
    <property type="entry name" value="MINDY-3_4_CD"/>
    <property type="match status" value="1"/>
</dbReference>
<comment type="similarity">
    <text evidence="1">Belongs to the MINDY deubiquitinase family. FAM188 subfamily.</text>
</comment>
<dbReference type="PANTHER" id="PTHR12473">
    <property type="entry name" value="UBIQUITIN CARBOXYL-TERMINAL HYDROLASE MINDY-4-RELATED"/>
    <property type="match status" value="1"/>
</dbReference>
<accession>A0ABR1GFG4</accession>
<sequence length="355" mass="38685">MPSRAGEPWSDKEPPAAWKQQGLTFTDDCPDCGYGLVQHGGGPCGVLAAVQVHVLDELVFRAASPGGAKGGSDWRAPAPRDLEAALVEAVSRIIWRASTGGKAKVCAVEGKPFVDRSSTYAPDGLTEHVRVWDAESLDDVRSLVAYYARDLAQPRGAGVLSVLYSALLSRTLRGARDDMDEVAGERRFLVDRHGYASQEAVNLLLVGKAVTNVFDGERRLEDDVAGTSDAVVLRGIPSKCDLGFLTLHEAYGYYTVGAHLKAPRSPCWVVYSESHYSVLFAPDGVDGATFDLFYWDGLAGQDERIKLTVARDHYDHVRKPPDPNDDRALIPPLDLVVRSKWPNAAVDWNDTEPIL</sequence>
<organism evidence="3 4">
    <name type="scientific">Aureococcus anophagefferens</name>
    <name type="common">Harmful bloom alga</name>
    <dbReference type="NCBI Taxonomy" id="44056"/>
    <lineage>
        <taxon>Eukaryota</taxon>
        <taxon>Sar</taxon>
        <taxon>Stramenopiles</taxon>
        <taxon>Ochrophyta</taxon>
        <taxon>Pelagophyceae</taxon>
        <taxon>Pelagomonadales</taxon>
        <taxon>Pelagomonadaceae</taxon>
        <taxon>Aureococcus</taxon>
    </lineage>
</organism>
<gene>
    <name evidence="3" type="ORF">SO694_000114107</name>
</gene>
<dbReference type="EMBL" id="JBBJCI010000024">
    <property type="protein sequence ID" value="KAK7254547.1"/>
    <property type="molecule type" value="Genomic_DNA"/>
</dbReference>
<name>A0ABR1GFG4_AURAN</name>
<dbReference type="SMART" id="SM01174">
    <property type="entry name" value="DUF4205"/>
    <property type="match status" value="1"/>
</dbReference>
<comment type="caution">
    <text evidence="3">The sequence shown here is derived from an EMBL/GenBank/DDBJ whole genome shotgun (WGS) entry which is preliminary data.</text>
</comment>
<feature type="domain" description="Deubiquitinating enzyme MINDY-3/4 conserved" evidence="2">
    <location>
        <begin position="3"/>
        <end position="350"/>
    </location>
</feature>
<dbReference type="InterPro" id="IPR039785">
    <property type="entry name" value="MINY3/4"/>
</dbReference>
<dbReference type="Proteomes" id="UP001363151">
    <property type="component" value="Unassembled WGS sequence"/>
</dbReference>
<evidence type="ECO:0000259" key="2">
    <source>
        <dbReference type="SMART" id="SM01174"/>
    </source>
</evidence>
<reference evidence="3 4" key="1">
    <citation type="submission" date="2024-03" db="EMBL/GenBank/DDBJ databases">
        <title>Aureococcus anophagefferens CCMP1851 and Kratosvirus quantuckense: Draft genome of a second virus-susceptible host strain in the model system.</title>
        <authorList>
            <person name="Chase E."/>
            <person name="Truchon A.R."/>
            <person name="Schepens W."/>
            <person name="Wilhelm S.W."/>
        </authorList>
    </citation>
    <scope>NUCLEOTIDE SEQUENCE [LARGE SCALE GENOMIC DNA]</scope>
    <source>
        <strain evidence="3 4">CCMP1851</strain>
    </source>
</reference>
<evidence type="ECO:0000256" key="1">
    <source>
        <dbReference type="ARBA" id="ARBA00011074"/>
    </source>
</evidence>
<dbReference type="InterPro" id="IPR025257">
    <property type="entry name" value="MINDY-3/4_CD"/>
</dbReference>
<protein>
    <recommendedName>
        <fullName evidence="2">Deubiquitinating enzyme MINDY-3/4 conserved domain-containing protein</fullName>
    </recommendedName>
</protein>
<evidence type="ECO:0000313" key="3">
    <source>
        <dbReference type="EMBL" id="KAK7254547.1"/>
    </source>
</evidence>
<keyword evidence="4" id="KW-1185">Reference proteome</keyword>
<dbReference type="PANTHER" id="PTHR12473:SF8">
    <property type="entry name" value="UBIQUITIN CARBOXYL-TERMINAL HYDROLASE MINDY-4-RELATED"/>
    <property type="match status" value="1"/>
</dbReference>
<proteinExistence type="inferred from homology"/>
<evidence type="ECO:0000313" key="4">
    <source>
        <dbReference type="Proteomes" id="UP001363151"/>
    </source>
</evidence>